<proteinExistence type="predicted"/>
<evidence type="ECO:0000313" key="6">
    <source>
        <dbReference type="EMBL" id="KAK3179012.1"/>
    </source>
</evidence>
<dbReference type="PANTHER" id="PTHR12242:SF1">
    <property type="entry name" value="MYND-TYPE DOMAIN-CONTAINING PROTEIN"/>
    <property type="match status" value="1"/>
</dbReference>
<feature type="transmembrane region" description="Helical" evidence="5">
    <location>
        <begin position="111"/>
        <end position="132"/>
    </location>
</feature>
<evidence type="ECO:0000256" key="3">
    <source>
        <dbReference type="ARBA" id="ARBA00022989"/>
    </source>
</evidence>
<dbReference type="InterPro" id="IPR006838">
    <property type="entry name" value="ADTRP_AIG1"/>
</dbReference>
<evidence type="ECO:0008006" key="8">
    <source>
        <dbReference type="Google" id="ProtNLM"/>
    </source>
</evidence>
<accession>A0AAD9ZJH9</accession>
<evidence type="ECO:0000313" key="7">
    <source>
        <dbReference type="Proteomes" id="UP001276659"/>
    </source>
</evidence>
<protein>
    <recommendedName>
        <fullName evidence="8">FAR-17a/AIG1-like protein</fullName>
    </recommendedName>
</protein>
<feature type="transmembrane region" description="Helical" evidence="5">
    <location>
        <begin position="213"/>
        <end position="237"/>
    </location>
</feature>
<evidence type="ECO:0000256" key="5">
    <source>
        <dbReference type="SAM" id="Phobius"/>
    </source>
</evidence>
<dbReference type="GO" id="GO:0012505">
    <property type="term" value="C:endomembrane system"/>
    <property type="evidence" value="ECO:0007669"/>
    <property type="project" value="UniProtKB-SubCell"/>
</dbReference>
<evidence type="ECO:0000256" key="1">
    <source>
        <dbReference type="ARBA" id="ARBA00004127"/>
    </source>
</evidence>
<name>A0AAD9ZJH9_9LECA</name>
<feature type="transmembrane region" description="Helical" evidence="5">
    <location>
        <begin position="71"/>
        <end position="90"/>
    </location>
</feature>
<reference evidence="6" key="1">
    <citation type="submission" date="2022-11" db="EMBL/GenBank/DDBJ databases">
        <title>Chromosomal genome sequence assembly and mating type (MAT) locus characterization of the leprose asexual lichenized fungus Lepraria neglecta (Nyl.) Erichsen.</title>
        <authorList>
            <person name="Allen J.L."/>
            <person name="Pfeffer B."/>
        </authorList>
    </citation>
    <scope>NUCLEOTIDE SEQUENCE</scope>
    <source>
        <strain evidence="6">Allen 5258</strain>
    </source>
</reference>
<comment type="caution">
    <text evidence="6">The sequence shown here is derived from an EMBL/GenBank/DDBJ whole genome shotgun (WGS) entry which is preliminary data.</text>
</comment>
<sequence>MSKFYHLLGVDSPFDPIHRYTTSWLLPPLVLAIIRALLSLYAFVTIFTIFGYDDSHDTSYKVRQWFSYFTNLTYCGLAFYFLFSALYTFSYARTGKAWLQSWPRPLQAAHAIFYTTIVTFPFLVTIVYWGVLYKNPWFPVAEEAWSNISQHALNSFYVLFEIFLTRTSPPPPLHLLFLVILLALYLALAYLCRATEGFYVYNFLDPITGKGHVAGYCVGILVAACVIFGIVWFVIWLRNKATQKLGKFAHGRSSKRKNGSVEDGEGEVVEMNAQILGKP</sequence>
<dbReference type="Pfam" id="PF04750">
    <property type="entry name" value="Far-17a_AIG1"/>
    <property type="match status" value="1"/>
</dbReference>
<dbReference type="AlphaFoldDB" id="A0AAD9ZJH9"/>
<keyword evidence="3 5" id="KW-1133">Transmembrane helix</keyword>
<organism evidence="6 7">
    <name type="scientific">Lepraria neglecta</name>
    <dbReference type="NCBI Taxonomy" id="209136"/>
    <lineage>
        <taxon>Eukaryota</taxon>
        <taxon>Fungi</taxon>
        <taxon>Dikarya</taxon>
        <taxon>Ascomycota</taxon>
        <taxon>Pezizomycotina</taxon>
        <taxon>Lecanoromycetes</taxon>
        <taxon>OSLEUM clade</taxon>
        <taxon>Lecanoromycetidae</taxon>
        <taxon>Lecanorales</taxon>
        <taxon>Lecanorineae</taxon>
        <taxon>Stereocaulaceae</taxon>
        <taxon>Lepraria</taxon>
    </lineage>
</organism>
<feature type="transmembrane region" description="Helical" evidence="5">
    <location>
        <begin position="176"/>
        <end position="201"/>
    </location>
</feature>
<comment type="subcellular location">
    <subcellularLocation>
        <location evidence="1">Endomembrane system</location>
        <topology evidence="1">Multi-pass membrane protein</topology>
    </subcellularLocation>
</comment>
<dbReference type="EMBL" id="JASNWA010000003">
    <property type="protein sequence ID" value="KAK3179012.1"/>
    <property type="molecule type" value="Genomic_DNA"/>
</dbReference>
<dbReference type="PANTHER" id="PTHR12242">
    <property type="entry name" value="OS02G0130600 PROTEIN-RELATED"/>
    <property type="match status" value="1"/>
</dbReference>
<feature type="transmembrane region" description="Helical" evidence="5">
    <location>
        <begin position="29"/>
        <end position="51"/>
    </location>
</feature>
<keyword evidence="7" id="KW-1185">Reference proteome</keyword>
<keyword evidence="4 5" id="KW-0472">Membrane</keyword>
<dbReference type="GO" id="GO:0016020">
    <property type="term" value="C:membrane"/>
    <property type="evidence" value="ECO:0007669"/>
    <property type="project" value="InterPro"/>
</dbReference>
<dbReference type="Proteomes" id="UP001276659">
    <property type="component" value="Unassembled WGS sequence"/>
</dbReference>
<evidence type="ECO:0000256" key="2">
    <source>
        <dbReference type="ARBA" id="ARBA00022692"/>
    </source>
</evidence>
<gene>
    <name evidence="6" type="ORF">OEA41_001151</name>
</gene>
<keyword evidence="2 5" id="KW-0812">Transmembrane</keyword>
<evidence type="ECO:0000256" key="4">
    <source>
        <dbReference type="ARBA" id="ARBA00023136"/>
    </source>
</evidence>